<dbReference type="InterPro" id="IPR010920">
    <property type="entry name" value="LSM_dom_sf"/>
</dbReference>
<evidence type="ECO:0000256" key="2">
    <source>
        <dbReference type="ARBA" id="ARBA00008017"/>
    </source>
</evidence>
<reference evidence="8 9" key="1">
    <citation type="submission" date="2021-08" db="EMBL/GenBank/DDBJ databases">
        <title>Draft genome sequence of Spirulina subsalsa with high tolerance to salinity and hype-accumulation of phycocyanin.</title>
        <authorList>
            <person name="Pei H."/>
            <person name="Jiang L."/>
        </authorList>
    </citation>
    <scope>NUCLEOTIDE SEQUENCE [LARGE SCALE GENOMIC DNA]</scope>
    <source>
        <strain evidence="8 9">FACHB-351</strain>
    </source>
</reference>
<dbReference type="RefSeq" id="WP_265266168.1">
    <property type="nucleotide sequence ID" value="NZ_JAIHOM010000121.1"/>
</dbReference>
<dbReference type="Gene3D" id="1.10.287.1260">
    <property type="match status" value="1"/>
</dbReference>
<feature type="transmembrane region" description="Helical" evidence="6">
    <location>
        <begin position="132"/>
        <end position="153"/>
    </location>
</feature>
<evidence type="ECO:0000256" key="1">
    <source>
        <dbReference type="ARBA" id="ARBA00004141"/>
    </source>
</evidence>
<dbReference type="InterPro" id="IPR011014">
    <property type="entry name" value="MscS_channel_TM-2"/>
</dbReference>
<feature type="transmembrane region" description="Helical" evidence="6">
    <location>
        <begin position="93"/>
        <end position="111"/>
    </location>
</feature>
<organism evidence="8 9">
    <name type="scientific">Spirulina subsalsa FACHB-351</name>
    <dbReference type="NCBI Taxonomy" id="234711"/>
    <lineage>
        <taxon>Bacteria</taxon>
        <taxon>Bacillati</taxon>
        <taxon>Cyanobacteriota</taxon>
        <taxon>Cyanophyceae</taxon>
        <taxon>Spirulinales</taxon>
        <taxon>Spirulinaceae</taxon>
        <taxon>Spirulina</taxon>
    </lineage>
</organism>
<feature type="transmembrane region" description="Helical" evidence="6">
    <location>
        <begin position="159"/>
        <end position="179"/>
    </location>
</feature>
<comment type="similarity">
    <text evidence="2">Belongs to the MscS (TC 1.A.23) family.</text>
</comment>
<dbReference type="Gene3D" id="2.30.30.60">
    <property type="match status" value="1"/>
</dbReference>
<feature type="transmembrane region" description="Helical" evidence="6">
    <location>
        <begin position="64"/>
        <end position="81"/>
    </location>
</feature>
<gene>
    <name evidence="8" type="ORF">K4A83_18585</name>
</gene>
<keyword evidence="3 6" id="KW-0812">Transmembrane</keyword>
<dbReference type="Pfam" id="PF00924">
    <property type="entry name" value="MS_channel_2nd"/>
    <property type="match status" value="1"/>
</dbReference>
<proteinExistence type="inferred from homology"/>
<dbReference type="PANTHER" id="PTHR30566">
    <property type="entry name" value="YNAI-RELATED MECHANOSENSITIVE ION CHANNEL"/>
    <property type="match status" value="1"/>
</dbReference>
<sequence length="365" mass="40437">MLEKIPEITLSSSLLGYALLILAGLLLLLVLLFLANTINKQLKNLFSPQWKTAYQQIVAPDQNILFIILLLLASDIILLTLPLKPLWDSGETVLGLTTAVIMGWLVVRIFGRFFDIYLLDIAIQNRRKINSELLVLAKIFANGSVFFVITIIFSQTHKLNILGLLASLGVGGLAVAFAAQKTLEQLLGGIVIFLDRPFVVDDYIGLPDGIFGRVESIGLRSTRIRTSGKGTLVVVPNSQLTQVSIENFTGAKKVISLLYLTFDRKIESEEKAFIRQIIVESTRDIFGIDPRSTGVDFSDISQQEENPITQAQISFFILGSGEVSMDLRRQLLDIANQNIAKQLKEYGIGFALEERTINVDSPITI</sequence>
<comment type="subcellular location">
    <subcellularLocation>
        <location evidence="1">Membrane</location>
        <topology evidence="1">Multi-pass membrane protein</topology>
    </subcellularLocation>
</comment>
<keyword evidence="5 6" id="KW-0472">Membrane</keyword>
<evidence type="ECO:0000313" key="9">
    <source>
        <dbReference type="Proteomes" id="UP001526426"/>
    </source>
</evidence>
<evidence type="ECO:0000256" key="4">
    <source>
        <dbReference type="ARBA" id="ARBA00022989"/>
    </source>
</evidence>
<evidence type="ECO:0000313" key="8">
    <source>
        <dbReference type="EMBL" id="MCW6038265.1"/>
    </source>
</evidence>
<dbReference type="SUPFAM" id="SSF50182">
    <property type="entry name" value="Sm-like ribonucleoproteins"/>
    <property type="match status" value="1"/>
</dbReference>
<comment type="caution">
    <text evidence="8">The sequence shown here is derived from an EMBL/GenBank/DDBJ whole genome shotgun (WGS) entry which is preliminary data.</text>
</comment>
<feature type="domain" description="Mechanosensitive ion channel MscS" evidence="7">
    <location>
        <begin position="182"/>
        <end position="249"/>
    </location>
</feature>
<dbReference type="Proteomes" id="UP001526426">
    <property type="component" value="Unassembled WGS sequence"/>
</dbReference>
<evidence type="ECO:0000259" key="7">
    <source>
        <dbReference type="Pfam" id="PF00924"/>
    </source>
</evidence>
<dbReference type="SUPFAM" id="SSF82861">
    <property type="entry name" value="Mechanosensitive channel protein MscS (YggB), transmembrane region"/>
    <property type="match status" value="1"/>
</dbReference>
<evidence type="ECO:0000256" key="5">
    <source>
        <dbReference type="ARBA" id="ARBA00023136"/>
    </source>
</evidence>
<keyword evidence="4 6" id="KW-1133">Transmembrane helix</keyword>
<protein>
    <submittedName>
        <fullName evidence="8">Mechanosensitive ion channel family protein</fullName>
    </submittedName>
</protein>
<dbReference type="InterPro" id="IPR023408">
    <property type="entry name" value="MscS_beta-dom_sf"/>
</dbReference>
<keyword evidence="9" id="KW-1185">Reference proteome</keyword>
<name>A0ABT3L9U1_9CYAN</name>
<accession>A0ABT3L9U1</accession>
<evidence type="ECO:0000256" key="6">
    <source>
        <dbReference type="SAM" id="Phobius"/>
    </source>
</evidence>
<dbReference type="EMBL" id="JAIHOM010000121">
    <property type="protein sequence ID" value="MCW6038265.1"/>
    <property type="molecule type" value="Genomic_DNA"/>
</dbReference>
<evidence type="ECO:0000256" key="3">
    <source>
        <dbReference type="ARBA" id="ARBA00022692"/>
    </source>
</evidence>
<feature type="transmembrane region" description="Helical" evidence="6">
    <location>
        <begin position="14"/>
        <end position="35"/>
    </location>
</feature>
<dbReference type="InterPro" id="IPR006685">
    <property type="entry name" value="MscS_channel_2nd"/>
</dbReference>
<dbReference type="PANTHER" id="PTHR30566:SF5">
    <property type="entry name" value="MECHANOSENSITIVE ION CHANNEL PROTEIN 1, MITOCHONDRIAL-RELATED"/>
    <property type="match status" value="1"/>
</dbReference>